<accession>A0ABW6LVU3</accession>
<gene>
    <name evidence="2" type="ORF">ACFYNQ_01600</name>
</gene>
<name>A0ABW6LVU3_9ACTN</name>
<organism evidence="2 3">
    <name type="scientific">Streptomyces hokutonensis</name>
    <dbReference type="NCBI Taxonomy" id="1306990"/>
    <lineage>
        <taxon>Bacteria</taxon>
        <taxon>Bacillati</taxon>
        <taxon>Actinomycetota</taxon>
        <taxon>Actinomycetes</taxon>
        <taxon>Kitasatosporales</taxon>
        <taxon>Streptomycetaceae</taxon>
        <taxon>Streptomyces</taxon>
    </lineage>
</organism>
<evidence type="ECO:0008006" key="4">
    <source>
        <dbReference type="Google" id="ProtNLM"/>
    </source>
</evidence>
<feature type="compositionally biased region" description="Pro residues" evidence="1">
    <location>
        <begin position="72"/>
        <end position="82"/>
    </location>
</feature>
<dbReference type="Proteomes" id="UP001601303">
    <property type="component" value="Unassembled WGS sequence"/>
</dbReference>
<evidence type="ECO:0000313" key="3">
    <source>
        <dbReference type="Proteomes" id="UP001601303"/>
    </source>
</evidence>
<protein>
    <recommendedName>
        <fullName evidence="4">Lipoprotein</fullName>
    </recommendedName>
</protein>
<sequence length="113" mass="11441">MPDTDPRSTTSRARRASAGLTALAVALLTCGAAVEVTGNVLASSANGSEKGSHPTKTVQPTHTRSRTSEAPSPHPPLPPPTSPASLPSPTTTITATTTTTTTGSSPNTQTPRR</sequence>
<proteinExistence type="predicted"/>
<keyword evidence="3" id="KW-1185">Reference proteome</keyword>
<feature type="compositionally biased region" description="Low complexity" evidence="1">
    <location>
        <begin position="83"/>
        <end position="113"/>
    </location>
</feature>
<evidence type="ECO:0000256" key="1">
    <source>
        <dbReference type="SAM" id="MobiDB-lite"/>
    </source>
</evidence>
<comment type="caution">
    <text evidence="2">The sequence shown here is derived from an EMBL/GenBank/DDBJ whole genome shotgun (WGS) entry which is preliminary data.</text>
</comment>
<feature type="compositionally biased region" description="Polar residues" evidence="1">
    <location>
        <begin position="43"/>
        <end position="62"/>
    </location>
</feature>
<dbReference type="RefSeq" id="WP_388101752.1">
    <property type="nucleotide sequence ID" value="NZ_JBIAHM010000001.1"/>
</dbReference>
<dbReference type="EMBL" id="JBIAHM010000001">
    <property type="protein sequence ID" value="MFE9597253.1"/>
    <property type="molecule type" value="Genomic_DNA"/>
</dbReference>
<feature type="region of interest" description="Disordered" evidence="1">
    <location>
        <begin position="43"/>
        <end position="113"/>
    </location>
</feature>
<reference evidence="2 3" key="1">
    <citation type="submission" date="2024-10" db="EMBL/GenBank/DDBJ databases">
        <title>The Natural Products Discovery Center: Release of the First 8490 Sequenced Strains for Exploring Actinobacteria Biosynthetic Diversity.</title>
        <authorList>
            <person name="Kalkreuter E."/>
            <person name="Kautsar S.A."/>
            <person name="Yang D."/>
            <person name="Bader C.D."/>
            <person name="Teijaro C.N."/>
            <person name="Fluegel L."/>
            <person name="Davis C.M."/>
            <person name="Simpson J.R."/>
            <person name="Lauterbach L."/>
            <person name="Steele A.D."/>
            <person name="Gui C."/>
            <person name="Meng S."/>
            <person name="Li G."/>
            <person name="Viehrig K."/>
            <person name="Ye F."/>
            <person name="Su P."/>
            <person name="Kiefer A.F."/>
            <person name="Nichols A."/>
            <person name="Cepeda A.J."/>
            <person name="Yan W."/>
            <person name="Fan B."/>
            <person name="Jiang Y."/>
            <person name="Adhikari A."/>
            <person name="Zheng C.-J."/>
            <person name="Schuster L."/>
            <person name="Cowan T.M."/>
            <person name="Smanski M.J."/>
            <person name="Chevrette M.G."/>
            <person name="De Carvalho L.P.S."/>
            <person name="Shen B."/>
        </authorList>
    </citation>
    <scope>NUCLEOTIDE SEQUENCE [LARGE SCALE GENOMIC DNA]</scope>
    <source>
        <strain evidence="2 3">NPDC006488</strain>
    </source>
</reference>
<evidence type="ECO:0000313" key="2">
    <source>
        <dbReference type="EMBL" id="MFE9597253.1"/>
    </source>
</evidence>